<keyword evidence="2" id="KW-0808">Transferase</keyword>
<protein>
    <submittedName>
        <fullName evidence="2">Glycosyltransferase family 2 protein</fullName>
    </submittedName>
</protein>
<dbReference type="Pfam" id="PF00535">
    <property type="entry name" value="Glycos_transf_2"/>
    <property type="match status" value="1"/>
</dbReference>
<evidence type="ECO:0000259" key="1">
    <source>
        <dbReference type="Pfam" id="PF00535"/>
    </source>
</evidence>
<gene>
    <name evidence="2" type="ORF">DKW60_06890</name>
</gene>
<proteinExistence type="predicted"/>
<dbReference type="PANTHER" id="PTHR43179:SF7">
    <property type="entry name" value="RHAMNOSYLTRANSFERASE WBBL"/>
    <property type="match status" value="1"/>
</dbReference>
<dbReference type="InterPro" id="IPR029044">
    <property type="entry name" value="Nucleotide-diphossugar_trans"/>
</dbReference>
<keyword evidence="3" id="KW-1185">Reference proteome</keyword>
<dbReference type="SUPFAM" id="SSF53448">
    <property type="entry name" value="Nucleotide-diphospho-sugar transferases"/>
    <property type="match status" value="1"/>
</dbReference>
<organism evidence="2 3">
    <name type="scientific">Leucothrix pacifica</name>
    <dbReference type="NCBI Taxonomy" id="1247513"/>
    <lineage>
        <taxon>Bacteria</taxon>
        <taxon>Pseudomonadati</taxon>
        <taxon>Pseudomonadota</taxon>
        <taxon>Gammaproteobacteria</taxon>
        <taxon>Thiotrichales</taxon>
        <taxon>Thiotrichaceae</taxon>
        <taxon>Leucothrix</taxon>
    </lineage>
</organism>
<sequence>MSKVDIILVSYNTAEYTVRAIESVFEQTKQTDINLIVVDNASTDNSVERIKQTFPDVKLIETGANLGFAGGVNVGAKAGDAEYILLLNPDTVILEGAIDKLVLFAEQHPQSGVWGGVTLNNDLSLNPNNARARIDFRTLLFSALGLSKLFNKSCFFNHDNYGCWDRKSERDVDVITGCFFLTPRTLWESLNGLDETFFMYAEEADYCIRAIEKGHQPRVTPTARIIHHGGVSEVDLSGKMIKLLKGKSHFIKKHEPSWKQPIFKGLLLLHVFNKYISSSLVALIEKDKQALSNEWRKIFKQRQSWLAGYQ</sequence>
<comment type="caution">
    <text evidence="2">The sequence shown here is derived from an EMBL/GenBank/DDBJ whole genome shotgun (WGS) entry which is preliminary data.</text>
</comment>
<dbReference type="Gene3D" id="3.90.550.10">
    <property type="entry name" value="Spore Coat Polysaccharide Biosynthesis Protein SpsA, Chain A"/>
    <property type="match status" value="1"/>
</dbReference>
<dbReference type="AlphaFoldDB" id="A0A317CKP1"/>
<dbReference type="EMBL" id="QGKM01000013">
    <property type="protein sequence ID" value="PWQ99154.1"/>
    <property type="molecule type" value="Genomic_DNA"/>
</dbReference>
<dbReference type="OrthoDB" id="9771846at2"/>
<dbReference type="CDD" id="cd04186">
    <property type="entry name" value="GT_2_like_c"/>
    <property type="match status" value="1"/>
</dbReference>
<dbReference type="Proteomes" id="UP000245539">
    <property type="component" value="Unassembled WGS sequence"/>
</dbReference>
<reference evidence="2 3" key="1">
    <citation type="submission" date="2018-05" db="EMBL/GenBank/DDBJ databases">
        <title>Leucothrix arctica sp. nov., isolated from Arctic seawater.</title>
        <authorList>
            <person name="Choi A."/>
            <person name="Baek K."/>
        </authorList>
    </citation>
    <scope>NUCLEOTIDE SEQUENCE [LARGE SCALE GENOMIC DNA]</scope>
    <source>
        <strain evidence="2 3">JCM 18388</strain>
    </source>
</reference>
<evidence type="ECO:0000313" key="3">
    <source>
        <dbReference type="Proteomes" id="UP000245539"/>
    </source>
</evidence>
<dbReference type="RefSeq" id="WP_109836915.1">
    <property type="nucleotide sequence ID" value="NZ_QGKM01000013.1"/>
</dbReference>
<dbReference type="GO" id="GO:0016740">
    <property type="term" value="F:transferase activity"/>
    <property type="evidence" value="ECO:0007669"/>
    <property type="project" value="UniProtKB-KW"/>
</dbReference>
<evidence type="ECO:0000313" key="2">
    <source>
        <dbReference type="EMBL" id="PWQ99154.1"/>
    </source>
</evidence>
<name>A0A317CKP1_9GAMM</name>
<feature type="domain" description="Glycosyltransferase 2-like" evidence="1">
    <location>
        <begin position="6"/>
        <end position="136"/>
    </location>
</feature>
<dbReference type="InterPro" id="IPR001173">
    <property type="entry name" value="Glyco_trans_2-like"/>
</dbReference>
<dbReference type="PANTHER" id="PTHR43179">
    <property type="entry name" value="RHAMNOSYLTRANSFERASE WBBL"/>
    <property type="match status" value="1"/>
</dbReference>
<accession>A0A317CKP1</accession>